<dbReference type="InterPro" id="IPR004358">
    <property type="entry name" value="Sig_transdc_His_kin-like_C"/>
</dbReference>
<dbReference type="InterPro" id="IPR005467">
    <property type="entry name" value="His_kinase_dom"/>
</dbReference>
<dbReference type="PRINTS" id="PR00344">
    <property type="entry name" value="BCTRLSENSOR"/>
</dbReference>
<keyword evidence="7" id="KW-0808">Transferase</keyword>
<dbReference type="CDD" id="cd16922">
    <property type="entry name" value="HATPase_EvgS-ArcB-TorS-like"/>
    <property type="match status" value="1"/>
</dbReference>
<dbReference type="CDD" id="cd00156">
    <property type="entry name" value="REC"/>
    <property type="match status" value="1"/>
</dbReference>
<feature type="domain" description="HAMP" evidence="24">
    <location>
        <begin position="296"/>
        <end position="349"/>
    </location>
</feature>
<dbReference type="SMART" id="SM00387">
    <property type="entry name" value="HATPase_c"/>
    <property type="match status" value="1"/>
</dbReference>
<dbReference type="SMART" id="SM00091">
    <property type="entry name" value="PAS"/>
    <property type="match status" value="2"/>
</dbReference>
<evidence type="ECO:0000256" key="18">
    <source>
        <dbReference type="SAM" id="MobiDB-lite"/>
    </source>
</evidence>
<protein>
    <recommendedName>
        <fullName evidence="15">Circadian input-output histidine kinase CikA</fullName>
        <ecNumber evidence="4">2.7.13.3</ecNumber>
    </recommendedName>
</protein>
<evidence type="ECO:0000256" key="3">
    <source>
        <dbReference type="ARBA" id="ARBA00006402"/>
    </source>
</evidence>
<evidence type="ECO:0000256" key="10">
    <source>
        <dbReference type="ARBA" id="ARBA00022777"/>
    </source>
</evidence>
<dbReference type="CDD" id="cd17546">
    <property type="entry name" value="REC_hyHK_CKI1_RcsC-like"/>
    <property type="match status" value="1"/>
</dbReference>
<dbReference type="InterPro" id="IPR013767">
    <property type="entry name" value="PAS_fold"/>
</dbReference>
<evidence type="ECO:0000256" key="8">
    <source>
        <dbReference type="ARBA" id="ARBA00022692"/>
    </source>
</evidence>
<feature type="domain" description="Histidine kinase" evidence="20">
    <location>
        <begin position="627"/>
        <end position="849"/>
    </location>
</feature>
<feature type="domain" description="PAC" evidence="23">
    <location>
        <begin position="557"/>
        <end position="609"/>
    </location>
</feature>
<dbReference type="PROSITE" id="PS50885">
    <property type="entry name" value="HAMP"/>
    <property type="match status" value="1"/>
</dbReference>
<dbReference type="CDD" id="cd00130">
    <property type="entry name" value="PAS"/>
    <property type="match status" value="2"/>
</dbReference>
<feature type="modified residue" description="Phosphohistidine" evidence="16">
    <location>
        <position position="1226"/>
    </location>
</feature>
<dbReference type="InterPro" id="IPR000700">
    <property type="entry name" value="PAS-assoc_C"/>
</dbReference>
<feature type="compositionally biased region" description="Low complexity" evidence="18">
    <location>
        <begin position="1138"/>
        <end position="1147"/>
    </location>
</feature>
<evidence type="ECO:0000256" key="2">
    <source>
        <dbReference type="ARBA" id="ARBA00004651"/>
    </source>
</evidence>
<feature type="modified residue" description="4-aspartylphosphate" evidence="17">
    <location>
        <position position="921"/>
    </location>
</feature>
<keyword evidence="12 19" id="KW-1133">Transmembrane helix</keyword>
<dbReference type="InterPro" id="IPR036097">
    <property type="entry name" value="HisK_dim/P_sf"/>
</dbReference>
<dbReference type="EMBL" id="QXQB01000002">
    <property type="protein sequence ID" value="RJX40076.1"/>
    <property type="molecule type" value="Genomic_DNA"/>
</dbReference>
<evidence type="ECO:0000256" key="13">
    <source>
        <dbReference type="ARBA" id="ARBA00023012"/>
    </source>
</evidence>
<evidence type="ECO:0000256" key="5">
    <source>
        <dbReference type="ARBA" id="ARBA00022475"/>
    </source>
</evidence>
<keyword evidence="6 17" id="KW-0597">Phosphoprotein</keyword>
<dbReference type="Proteomes" id="UP000267798">
    <property type="component" value="Unassembled WGS sequence"/>
</dbReference>
<evidence type="ECO:0000256" key="19">
    <source>
        <dbReference type="SAM" id="Phobius"/>
    </source>
</evidence>
<dbReference type="Pfam" id="PF02518">
    <property type="entry name" value="HATPase_c"/>
    <property type="match status" value="1"/>
</dbReference>
<dbReference type="InterPro" id="IPR008207">
    <property type="entry name" value="Sig_transdc_His_kin_Hpt_dom"/>
</dbReference>
<feature type="transmembrane region" description="Helical" evidence="19">
    <location>
        <begin position="12"/>
        <end position="30"/>
    </location>
</feature>
<feature type="domain" description="PAS" evidence="22">
    <location>
        <begin position="485"/>
        <end position="555"/>
    </location>
</feature>
<evidence type="ECO:0000259" key="25">
    <source>
        <dbReference type="PROSITE" id="PS50894"/>
    </source>
</evidence>
<keyword evidence="9" id="KW-0547">Nucleotide-binding</keyword>
<dbReference type="InterPro" id="IPR000014">
    <property type="entry name" value="PAS"/>
</dbReference>
<dbReference type="PROSITE" id="PS50109">
    <property type="entry name" value="HIS_KIN"/>
    <property type="match status" value="1"/>
</dbReference>
<dbReference type="GO" id="GO:0006355">
    <property type="term" value="P:regulation of DNA-templated transcription"/>
    <property type="evidence" value="ECO:0007669"/>
    <property type="project" value="InterPro"/>
</dbReference>
<dbReference type="SMART" id="SM00388">
    <property type="entry name" value="HisKA"/>
    <property type="match status" value="1"/>
</dbReference>
<keyword evidence="14 19" id="KW-0472">Membrane</keyword>
<dbReference type="Pfam" id="PF13426">
    <property type="entry name" value="PAS_9"/>
    <property type="match status" value="1"/>
</dbReference>
<keyword evidence="27" id="KW-1185">Reference proteome</keyword>
<dbReference type="InterPro" id="IPR003594">
    <property type="entry name" value="HATPase_dom"/>
</dbReference>
<dbReference type="PROSITE" id="PS50113">
    <property type="entry name" value="PAC"/>
    <property type="match status" value="2"/>
</dbReference>
<dbReference type="CDD" id="cd06225">
    <property type="entry name" value="HAMP"/>
    <property type="match status" value="1"/>
</dbReference>
<keyword evidence="8 19" id="KW-0812">Transmembrane</keyword>
<dbReference type="Gene3D" id="3.30.450.20">
    <property type="entry name" value="PAS domain"/>
    <property type="match status" value="3"/>
</dbReference>
<evidence type="ECO:0000256" key="7">
    <source>
        <dbReference type="ARBA" id="ARBA00022679"/>
    </source>
</evidence>
<dbReference type="SMART" id="SM00448">
    <property type="entry name" value="REC"/>
    <property type="match status" value="2"/>
</dbReference>
<evidence type="ECO:0000256" key="4">
    <source>
        <dbReference type="ARBA" id="ARBA00012438"/>
    </source>
</evidence>
<dbReference type="GO" id="GO:0005886">
    <property type="term" value="C:plasma membrane"/>
    <property type="evidence" value="ECO:0007669"/>
    <property type="project" value="UniProtKB-SubCell"/>
</dbReference>
<feature type="domain" description="Response regulatory" evidence="21">
    <location>
        <begin position="1018"/>
        <end position="1134"/>
    </location>
</feature>
<evidence type="ECO:0000259" key="23">
    <source>
        <dbReference type="PROSITE" id="PS50113"/>
    </source>
</evidence>
<evidence type="ECO:0000256" key="6">
    <source>
        <dbReference type="ARBA" id="ARBA00022553"/>
    </source>
</evidence>
<accession>A0A3A6PK00</accession>
<dbReference type="InterPro" id="IPR001789">
    <property type="entry name" value="Sig_transdc_resp-reg_receiver"/>
</dbReference>
<dbReference type="Gene3D" id="6.10.340.10">
    <property type="match status" value="1"/>
</dbReference>
<dbReference type="CDD" id="cd00082">
    <property type="entry name" value="HisKA"/>
    <property type="match status" value="1"/>
</dbReference>
<evidence type="ECO:0000259" key="21">
    <source>
        <dbReference type="PROSITE" id="PS50110"/>
    </source>
</evidence>
<dbReference type="PROSITE" id="PS50110">
    <property type="entry name" value="RESPONSE_REGULATORY"/>
    <property type="match status" value="2"/>
</dbReference>
<evidence type="ECO:0000313" key="26">
    <source>
        <dbReference type="EMBL" id="RJX40076.1"/>
    </source>
</evidence>
<dbReference type="SUPFAM" id="SSF47226">
    <property type="entry name" value="Histidine-containing phosphotransfer domain, HPT domain"/>
    <property type="match status" value="1"/>
</dbReference>
<comment type="similarity">
    <text evidence="3">In the N-terminal section; belongs to the phytochrome family.</text>
</comment>
<dbReference type="PANTHER" id="PTHR45339:SF1">
    <property type="entry name" value="HYBRID SIGNAL TRANSDUCTION HISTIDINE KINASE J"/>
    <property type="match status" value="1"/>
</dbReference>
<dbReference type="InterPro" id="IPR003661">
    <property type="entry name" value="HisK_dim/P_dom"/>
</dbReference>
<dbReference type="Gene3D" id="1.20.120.160">
    <property type="entry name" value="HPT domain"/>
    <property type="match status" value="1"/>
</dbReference>
<evidence type="ECO:0000256" key="1">
    <source>
        <dbReference type="ARBA" id="ARBA00000085"/>
    </source>
</evidence>
<dbReference type="Pfam" id="PF00989">
    <property type="entry name" value="PAS"/>
    <property type="match status" value="1"/>
</dbReference>
<dbReference type="RefSeq" id="WP_120110040.1">
    <property type="nucleotide sequence ID" value="NZ_QXQB01000002.1"/>
</dbReference>
<evidence type="ECO:0000256" key="9">
    <source>
        <dbReference type="ARBA" id="ARBA00022741"/>
    </source>
</evidence>
<feature type="modified residue" description="4-aspartylphosphate" evidence="17">
    <location>
        <position position="1067"/>
    </location>
</feature>
<feature type="domain" description="HPt" evidence="25">
    <location>
        <begin position="1187"/>
        <end position="1285"/>
    </location>
</feature>
<evidence type="ECO:0000259" key="24">
    <source>
        <dbReference type="PROSITE" id="PS50885"/>
    </source>
</evidence>
<dbReference type="InterPro" id="IPR003660">
    <property type="entry name" value="HAMP_dom"/>
</dbReference>
<name>A0A3A6PK00_9BACL</name>
<evidence type="ECO:0000256" key="17">
    <source>
        <dbReference type="PROSITE-ProRule" id="PRU00169"/>
    </source>
</evidence>
<dbReference type="Gene3D" id="1.10.287.130">
    <property type="match status" value="1"/>
</dbReference>
<feature type="domain" description="PAS" evidence="22">
    <location>
        <begin position="347"/>
        <end position="418"/>
    </location>
</feature>
<dbReference type="SUPFAM" id="SSF55785">
    <property type="entry name" value="PYP-like sensor domain (PAS domain)"/>
    <property type="match status" value="2"/>
</dbReference>
<dbReference type="Gene3D" id="3.40.50.2300">
    <property type="match status" value="2"/>
</dbReference>
<feature type="transmembrane region" description="Helical" evidence="19">
    <location>
        <begin position="272"/>
        <end position="295"/>
    </location>
</feature>
<keyword evidence="10" id="KW-0418">Kinase</keyword>
<dbReference type="Pfam" id="PF00512">
    <property type="entry name" value="HisKA"/>
    <property type="match status" value="1"/>
</dbReference>
<evidence type="ECO:0000256" key="14">
    <source>
        <dbReference type="ARBA" id="ARBA00023136"/>
    </source>
</evidence>
<keyword evidence="5" id="KW-1003">Cell membrane</keyword>
<evidence type="ECO:0000256" key="15">
    <source>
        <dbReference type="ARBA" id="ARBA00074306"/>
    </source>
</evidence>
<dbReference type="Pfam" id="PF00072">
    <property type="entry name" value="Response_reg"/>
    <property type="match status" value="2"/>
</dbReference>
<dbReference type="SUPFAM" id="SSF55874">
    <property type="entry name" value="ATPase domain of HSP90 chaperone/DNA topoisomerase II/histidine kinase"/>
    <property type="match status" value="1"/>
</dbReference>
<evidence type="ECO:0000256" key="11">
    <source>
        <dbReference type="ARBA" id="ARBA00022840"/>
    </source>
</evidence>
<feature type="region of interest" description="Disordered" evidence="18">
    <location>
        <begin position="1138"/>
        <end position="1162"/>
    </location>
</feature>
<dbReference type="PROSITE" id="PS50894">
    <property type="entry name" value="HPT"/>
    <property type="match status" value="1"/>
</dbReference>
<dbReference type="SUPFAM" id="SSF47384">
    <property type="entry name" value="Homodimeric domain of signal transducing histidine kinase"/>
    <property type="match status" value="1"/>
</dbReference>
<dbReference type="FunFam" id="3.30.565.10:FF:000010">
    <property type="entry name" value="Sensor histidine kinase RcsC"/>
    <property type="match status" value="1"/>
</dbReference>
<dbReference type="SUPFAM" id="SSF52172">
    <property type="entry name" value="CheY-like"/>
    <property type="match status" value="2"/>
</dbReference>
<dbReference type="Gene3D" id="3.30.565.10">
    <property type="entry name" value="Histidine kinase-like ATPase, C-terminal domain"/>
    <property type="match status" value="1"/>
</dbReference>
<keyword evidence="11" id="KW-0067">ATP-binding</keyword>
<feature type="domain" description="Response regulatory" evidence="21">
    <location>
        <begin position="868"/>
        <end position="989"/>
    </location>
</feature>
<dbReference type="InterPro" id="IPR001610">
    <property type="entry name" value="PAC"/>
</dbReference>
<dbReference type="CDD" id="cd00088">
    <property type="entry name" value="HPT"/>
    <property type="match status" value="1"/>
</dbReference>
<evidence type="ECO:0000256" key="12">
    <source>
        <dbReference type="ARBA" id="ARBA00022989"/>
    </source>
</evidence>
<comment type="subcellular location">
    <subcellularLocation>
        <location evidence="2">Cell membrane</location>
        <topology evidence="2">Multi-pass membrane protein</topology>
    </subcellularLocation>
</comment>
<dbReference type="GO" id="GO:0005524">
    <property type="term" value="F:ATP binding"/>
    <property type="evidence" value="ECO:0007669"/>
    <property type="project" value="UniProtKB-KW"/>
</dbReference>
<dbReference type="CDD" id="cd18773">
    <property type="entry name" value="PDC1_HK_sensor"/>
    <property type="match status" value="1"/>
</dbReference>
<dbReference type="PANTHER" id="PTHR45339">
    <property type="entry name" value="HYBRID SIGNAL TRANSDUCTION HISTIDINE KINASE J"/>
    <property type="match status" value="1"/>
</dbReference>
<organism evidence="26 27">
    <name type="scientific">Paenibacillus pinisoli</name>
    <dbReference type="NCBI Taxonomy" id="1276110"/>
    <lineage>
        <taxon>Bacteria</taxon>
        <taxon>Bacillati</taxon>
        <taxon>Bacillota</taxon>
        <taxon>Bacilli</taxon>
        <taxon>Bacillales</taxon>
        <taxon>Paenibacillaceae</taxon>
        <taxon>Paenibacillus</taxon>
    </lineage>
</organism>
<dbReference type="InterPro" id="IPR035965">
    <property type="entry name" value="PAS-like_dom_sf"/>
</dbReference>
<evidence type="ECO:0000313" key="27">
    <source>
        <dbReference type="Proteomes" id="UP000267798"/>
    </source>
</evidence>
<dbReference type="OrthoDB" id="9809348at2"/>
<sequence length="1287" mass="145331">MSKMSLRTKGLILIVLISFIPLLIAGWGNYSTAKNAMMRSEMEKISSKLSSQAGNIAAWMDIRRAEVLVMSRTSAVRYGTNAERLNYFQRELVRSGFTYHAIGFIGQDGIAYRSDGASRNMKSEPFFEPAIKGAITITDPYKPGFSVVEQTFIAVPVYGVGTQIEGIIYASIPFTAFNRFFDFADENAPVRFYNDEGEIIYGSEPVVRKTSLRSDSTLSEVAHEILSHNEGRVDIAVDGESYAVFYAKVAGTPWRIALQEPYSHMKEMMRPIFWSMVSTIAIAEFVIALSFYLYFNQIIRRLERILSVTKQAAAGEFQAEHLDTSQYDEIGKLAHSVNGMMEHLQEMFDRLNAIINQNQYGFIVLDNEYKVAYLNKTAEELLGYTTQELAGHATPLLFMDNDEIAAEAERLSEELGRHVQPGLEVFRVLREDMFSYEREWTFIHKDGRRIPILHSSNGLRDRNGKFSGVVGMLRDISDRKQVEKARNRLLDIVESAKDLIASVDMKGELIYMNRAGKEMLGLPCEEQDASTVKDHVDPRMYEQILQGAELAREYGYWESNTQLRKSNGDPLFVSMVVVTHVDATTGELFFSCIARDISEQKLVQEELVRATLEAEEANQAKSRFLALMSHEIRTPLNGIIGLTQLLRKTELSIVQKDYLDKMSMSSETLYRMISDVLDFSKIEADKIEMERLPFQLEELLHRLANGLSVFLGGKEQFEFMIKTPDKLPHTLVGDSLRLEQVLLNLCVNAIKFTDRGLVKLELDIVEQQADTVKLRFLIADTGIGMSKSVMDKLFKPFTQADSSTTRKYGGTGLGLVISKSLVEMMGGELHVSSKEGVGSRFAFALTFQTSPYRQEIEDETSVPIPEGTVWIAEDDSKMRDHWSYLFESLGWSAISYSSWQSARERLRRVGEGVLPDLLLMDMEMPDMYGIETWRSFRSEAEGAGVPIIALTTTYGRDELQQLQEEERPVAILTKPVTREAIVRSLHEALRNQQTVRQYVLREEPADPPHVQSRPDMKRVLLAEDNKINQLVAVELLKENGYEVGLAETGEEVLRMLEASAWDLIMMDIHMPVMDGTEAVRIIRSQERYKHIPIIAVTANAVKKDHDRYIRLGMNDVMTKPLSGDRLQEILKYWLERSSGASGSPSAARDGISSYPGTNRSSIGTAGSAMAPIAGMDVESALERVNGKRQILFHMIEQFRLDYDSFMDQLRMMLKQSETKTALRMLHTLKGAAGYLSARELGDAAHETGEAIKRGEQSRELAFVLAHLEKELVQLLAGLNEALNRFDN</sequence>
<gene>
    <name evidence="26" type="ORF">D3P09_11935</name>
</gene>
<comment type="caution">
    <text evidence="26">The sequence shown here is derived from an EMBL/GenBank/DDBJ whole genome shotgun (WGS) entry which is preliminary data.</text>
</comment>
<evidence type="ECO:0000259" key="22">
    <source>
        <dbReference type="PROSITE" id="PS50112"/>
    </source>
</evidence>
<dbReference type="InterPro" id="IPR036641">
    <property type="entry name" value="HPT_dom_sf"/>
</dbReference>
<reference evidence="26 27" key="1">
    <citation type="submission" date="2018-09" db="EMBL/GenBank/DDBJ databases">
        <title>Paenibacillus aracenensis nov. sp. isolated from a cave in southern Spain.</title>
        <authorList>
            <person name="Jurado V."/>
            <person name="Gutierrez-Patricio S."/>
            <person name="Gonzalez-Pimentel J.L."/>
            <person name="Miller A.Z."/>
            <person name="Laiz L."/>
            <person name="Saiz-Jimenez C."/>
        </authorList>
    </citation>
    <scope>NUCLEOTIDE SEQUENCE [LARGE SCALE GENOMIC DNA]</scope>
    <source>
        <strain evidence="26 27">JCM 19203</strain>
    </source>
</reference>
<comment type="catalytic activity">
    <reaction evidence="1">
        <text>ATP + protein L-histidine = ADP + protein N-phospho-L-histidine.</text>
        <dbReference type="EC" id="2.7.13.3"/>
    </reaction>
</comment>
<dbReference type="EC" id="2.7.13.3" evidence="4"/>
<dbReference type="SMART" id="SM00086">
    <property type="entry name" value="PAC"/>
    <property type="match status" value="2"/>
</dbReference>
<dbReference type="InterPro" id="IPR011006">
    <property type="entry name" value="CheY-like_superfamily"/>
</dbReference>
<dbReference type="GO" id="GO:0000155">
    <property type="term" value="F:phosphorelay sensor kinase activity"/>
    <property type="evidence" value="ECO:0007669"/>
    <property type="project" value="InterPro"/>
</dbReference>
<feature type="domain" description="PAC" evidence="23">
    <location>
        <begin position="436"/>
        <end position="488"/>
    </location>
</feature>
<proteinExistence type="inferred from homology"/>
<dbReference type="SMART" id="SM00304">
    <property type="entry name" value="HAMP"/>
    <property type="match status" value="1"/>
</dbReference>
<dbReference type="SUPFAM" id="SSF158472">
    <property type="entry name" value="HAMP domain-like"/>
    <property type="match status" value="1"/>
</dbReference>
<keyword evidence="13" id="KW-0902">Two-component regulatory system</keyword>
<dbReference type="FunFam" id="1.10.287.130:FF:000004">
    <property type="entry name" value="Ethylene receptor 1"/>
    <property type="match status" value="1"/>
</dbReference>
<dbReference type="Pfam" id="PF00672">
    <property type="entry name" value="HAMP"/>
    <property type="match status" value="1"/>
</dbReference>
<dbReference type="Pfam" id="PF01627">
    <property type="entry name" value="Hpt"/>
    <property type="match status" value="1"/>
</dbReference>
<dbReference type="NCBIfam" id="TIGR00229">
    <property type="entry name" value="sensory_box"/>
    <property type="match status" value="2"/>
</dbReference>
<evidence type="ECO:0000259" key="20">
    <source>
        <dbReference type="PROSITE" id="PS50109"/>
    </source>
</evidence>
<dbReference type="PROSITE" id="PS50112">
    <property type="entry name" value="PAS"/>
    <property type="match status" value="2"/>
</dbReference>
<evidence type="ECO:0000256" key="16">
    <source>
        <dbReference type="PROSITE-ProRule" id="PRU00110"/>
    </source>
</evidence>
<dbReference type="InterPro" id="IPR036890">
    <property type="entry name" value="HATPase_C_sf"/>
</dbReference>